<reference evidence="2" key="1">
    <citation type="journal article" date="2014" name="Int. J. Syst. Evol. Microbiol.">
        <title>Complete genome sequence of Corynebacterium casei LMG S-19264T (=DSM 44701T), isolated from a smear-ripened cheese.</title>
        <authorList>
            <consortium name="US DOE Joint Genome Institute (JGI-PGF)"/>
            <person name="Walter F."/>
            <person name="Albersmeier A."/>
            <person name="Kalinowski J."/>
            <person name="Ruckert C."/>
        </authorList>
    </citation>
    <scope>NUCLEOTIDE SEQUENCE</scope>
    <source>
        <strain evidence="2">JCM 14265</strain>
    </source>
</reference>
<feature type="transmembrane region" description="Helical" evidence="1">
    <location>
        <begin position="20"/>
        <end position="47"/>
    </location>
</feature>
<reference evidence="2" key="2">
    <citation type="submission" date="2023-12" db="EMBL/GenBank/DDBJ databases">
        <authorList>
            <person name="Sun Q."/>
            <person name="Inoue M."/>
        </authorList>
    </citation>
    <scope>NUCLEOTIDE SEQUENCE</scope>
    <source>
        <strain evidence="2">JCM 14265</strain>
    </source>
</reference>
<comment type="caution">
    <text evidence="2">The sequence shown here is derived from an EMBL/GenBank/DDBJ whole genome shotgun (WGS) entry which is preliminary data.</text>
</comment>
<sequence>MGYTMIEASLNYLRDGDDALVTVLIGGVLLLASPLLIPAFAVLGYVVRVLRRTADGDDEPPVFDAWGELLVDGLKAFAVTFVYSLLPLAIVVGAGALSLGAFVVVPGGESVGAGTVAVGLIVLVGGLLALLVSLVGLYVTPAAIAAVADSGKVGDGFALGTLWGVVSKRAYATGWLTAAVVTLAGALAVGVLSVVPVLGTIAGVFVQFYALVAAAAILGWTWADVRPVTERTSESEPSERPAV</sequence>
<feature type="transmembrane region" description="Helical" evidence="1">
    <location>
        <begin position="201"/>
        <end position="223"/>
    </location>
</feature>
<gene>
    <name evidence="2" type="ORF">GCM10008994_19730</name>
</gene>
<feature type="transmembrane region" description="Helical" evidence="1">
    <location>
        <begin position="116"/>
        <end position="139"/>
    </location>
</feature>
<evidence type="ECO:0000313" key="3">
    <source>
        <dbReference type="Proteomes" id="UP001501425"/>
    </source>
</evidence>
<keyword evidence="1" id="KW-1133">Transmembrane helix</keyword>
<dbReference type="Pfam" id="PF13197">
    <property type="entry name" value="DUF4013"/>
    <property type="match status" value="1"/>
</dbReference>
<protein>
    <submittedName>
        <fullName evidence="2">DUF4013 domain-containing protein</fullName>
    </submittedName>
</protein>
<name>A0AAV3STA8_9EURY</name>
<keyword evidence="1" id="KW-0812">Transmembrane</keyword>
<accession>A0AAV3STA8</accession>
<feature type="transmembrane region" description="Helical" evidence="1">
    <location>
        <begin position="81"/>
        <end position="104"/>
    </location>
</feature>
<organism evidence="2 3">
    <name type="scientific">Halorubrum ejinorense</name>
    <dbReference type="NCBI Taxonomy" id="425309"/>
    <lineage>
        <taxon>Archaea</taxon>
        <taxon>Methanobacteriati</taxon>
        <taxon>Methanobacteriota</taxon>
        <taxon>Stenosarchaea group</taxon>
        <taxon>Halobacteria</taxon>
        <taxon>Halobacteriales</taxon>
        <taxon>Haloferacaceae</taxon>
        <taxon>Halorubrum</taxon>
    </lineage>
</organism>
<keyword evidence="1" id="KW-0472">Membrane</keyword>
<evidence type="ECO:0000256" key="1">
    <source>
        <dbReference type="SAM" id="Phobius"/>
    </source>
</evidence>
<dbReference type="Proteomes" id="UP001501425">
    <property type="component" value="Unassembled WGS sequence"/>
</dbReference>
<feature type="transmembrane region" description="Helical" evidence="1">
    <location>
        <begin position="175"/>
        <end position="195"/>
    </location>
</feature>
<dbReference type="EMBL" id="BAAADQ010000010">
    <property type="protein sequence ID" value="GAA0544812.1"/>
    <property type="molecule type" value="Genomic_DNA"/>
</dbReference>
<evidence type="ECO:0000313" key="2">
    <source>
        <dbReference type="EMBL" id="GAA0544812.1"/>
    </source>
</evidence>
<dbReference type="AlphaFoldDB" id="A0AAV3STA8"/>
<proteinExistence type="predicted"/>
<dbReference type="InterPro" id="IPR025098">
    <property type="entry name" value="DUF4013"/>
</dbReference>